<dbReference type="Gene3D" id="1.25.40.10">
    <property type="entry name" value="Tetratricopeptide repeat domain"/>
    <property type="match status" value="1"/>
</dbReference>
<dbReference type="SUPFAM" id="SSF52540">
    <property type="entry name" value="P-loop containing nucleoside triphosphate hydrolases"/>
    <property type="match status" value="1"/>
</dbReference>
<protein>
    <recommendedName>
        <fullName evidence="5">HTH luxR-type domain-containing protein</fullName>
    </recommendedName>
</protein>
<dbReference type="InterPro" id="IPR000792">
    <property type="entry name" value="Tscrpt_reg_LuxR_C"/>
</dbReference>
<dbReference type="Pfam" id="PF25873">
    <property type="entry name" value="WHD_MalT"/>
    <property type="match status" value="1"/>
</dbReference>
<proteinExistence type="predicted"/>
<keyword evidence="2" id="KW-0238">DNA-binding</keyword>
<evidence type="ECO:0000313" key="7">
    <source>
        <dbReference type="Proteomes" id="UP000006281"/>
    </source>
</evidence>
<dbReference type="Pfam" id="PF17874">
    <property type="entry name" value="TPR_MalT"/>
    <property type="match status" value="1"/>
</dbReference>
<dbReference type="InterPro" id="IPR041664">
    <property type="entry name" value="AAA_16"/>
</dbReference>
<keyword evidence="7" id="KW-1185">Reference proteome</keyword>
<sequence>MPEHELTAAPDADPASPPVAPPKLRAPATAPAPVPRDRLLDALDEHTSAAHRPPPLTVVCAPAGAGKTTLLALWARRLAERRAADPLAPFPAWVTLDAHDNDPAHLWAAVREALAAAGCHGLPPAGDGFPESLITAFDTVTTPVCLVLDDAHELTGPESVRGLALLARHTPDRLRLVLVSRTPPPLHLSRLRVEGRLREVQAVELAFTAAEAAVLLGNHHIELAPDELDVLLRHTEGWAVGLRLAAMSLTTRGRPSFPADDRTVADYLNEEVLDHHPEHVRRFLLSTSVCDAVTPDLATALSDRCDSGEILDRLDRANALVSRVDEPGQWYRVHPVLRAFLGGELARTRPSARRRLHRVAAEWHRDHGRPLTALEHALSGDHRDLAGDLVEQTGLGVVLRGDADRLHDLLGRLPGHLPARPGVALVAATAALEECDVPAADRALERMDESPRLLRSEVLRAFHSAVLVQRGRFPDPPTPQDGPGRPPMGRSGDPDLDVLALLSHGVAALRRGAHTSAEEGLRRALDLALRGGLDYAALHCQVHLAVIAAARGDLPLVEERARHAVEFAAERHWAGRPALVMAYVLLGLRSHLRYDRERAKRFARLAVDHLPEGADTTTALAAASLHAVVSFDDADDPHAVVAKLRGQWGAVDDRSVAAPLLAYVAPTAQRMALRVGELGWAVELAERASAALGAGGETALLQAVVQAHRARSGQARRLLEPLLRGELRTVAATTPVEAWLLEAVLVDRAGDRHRAHEALAKALALAEPIGVVRPFVNAGAPVRDLLGVGVGRFGRLDRFAGAVMPALPAQASGHVDPLTNRELDLLVELPSMRTTEEIADSMYVSVNTVKTHLRGIYRKLGVSQRRDAVLVARQRGLL</sequence>
<feature type="domain" description="HTH luxR-type" evidence="5">
    <location>
        <begin position="811"/>
        <end position="876"/>
    </location>
</feature>
<dbReference type="BioCyc" id="SESP1179773:BN6_RS21360-MONOMER"/>
<dbReference type="SUPFAM" id="SSF46894">
    <property type="entry name" value="C-terminal effector domain of the bipartite response regulators"/>
    <property type="match status" value="1"/>
</dbReference>
<evidence type="ECO:0000313" key="6">
    <source>
        <dbReference type="EMBL" id="CCH31693.1"/>
    </source>
</evidence>
<evidence type="ECO:0000256" key="2">
    <source>
        <dbReference type="ARBA" id="ARBA00023125"/>
    </source>
</evidence>
<keyword evidence="3" id="KW-0804">Transcription</keyword>
<dbReference type="GO" id="GO:0003677">
    <property type="term" value="F:DNA binding"/>
    <property type="evidence" value="ECO:0007669"/>
    <property type="project" value="UniProtKB-KW"/>
</dbReference>
<dbReference type="CDD" id="cd06170">
    <property type="entry name" value="LuxR_C_like"/>
    <property type="match status" value="1"/>
</dbReference>
<dbReference type="Gene3D" id="1.10.10.10">
    <property type="entry name" value="Winged helix-like DNA-binding domain superfamily/Winged helix DNA-binding domain"/>
    <property type="match status" value="1"/>
</dbReference>
<gene>
    <name evidence="6" type="ordered locus">BN6_44120</name>
</gene>
<evidence type="ECO:0000259" key="5">
    <source>
        <dbReference type="PROSITE" id="PS50043"/>
    </source>
</evidence>
<dbReference type="InterPro" id="IPR011990">
    <property type="entry name" value="TPR-like_helical_dom_sf"/>
</dbReference>
<evidence type="ECO:0000256" key="3">
    <source>
        <dbReference type="ARBA" id="ARBA00023163"/>
    </source>
</evidence>
<dbReference type="OrthoDB" id="134985at2"/>
<dbReference type="Pfam" id="PF00196">
    <property type="entry name" value="GerE"/>
    <property type="match status" value="1"/>
</dbReference>
<dbReference type="PANTHER" id="PTHR44688">
    <property type="entry name" value="DNA-BINDING TRANSCRIPTIONAL ACTIVATOR DEVR_DOSR"/>
    <property type="match status" value="1"/>
</dbReference>
<dbReference type="eggNOG" id="COG2909">
    <property type="taxonomic scope" value="Bacteria"/>
</dbReference>
<dbReference type="PANTHER" id="PTHR44688:SF16">
    <property type="entry name" value="DNA-BINDING TRANSCRIPTIONAL ACTIVATOR DEVR_DOSR"/>
    <property type="match status" value="1"/>
</dbReference>
<dbReference type="KEGG" id="sesp:BN6_44120"/>
<dbReference type="PATRIC" id="fig|1179773.3.peg.4420"/>
<feature type="region of interest" description="Disordered" evidence="4">
    <location>
        <begin position="1"/>
        <end position="34"/>
    </location>
</feature>
<dbReference type="InterPro" id="IPR041617">
    <property type="entry name" value="TPR_MalT"/>
</dbReference>
<dbReference type="STRING" id="1179773.BN6_44120"/>
<dbReference type="HOGENOM" id="CLU_006325_1_0_11"/>
<dbReference type="InterPro" id="IPR016032">
    <property type="entry name" value="Sig_transdc_resp-reg_C-effctor"/>
</dbReference>
<reference evidence="6 7" key="1">
    <citation type="journal article" date="2012" name="BMC Genomics">
        <title>Complete genome sequence of Saccharothrix espanaensis DSM 44229T and comparison to the other completely sequenced Pseudonocardiaceae.</title>
        <authorList>
            <person name="Strobel T."/>
            <person name="Al-Dilaimi A."/>
            <person name="Blom J."/>
            <person name="Gessner A."/>
            <person name="Kalinowski J."/>
            <person name="Luzhetska M."/>
            <person name="Puhler A."/>
            <person name="Szczepanowski R."/>
            <person name="Bechthold A."/>
            <person name="Ruckert C."/>
        </authorList>
    </citation>
    <scope>NUCLEOTIDE SEQUENCE [LARGE SCALE GENOMIC DNA]</scope>
    <source>
        <strain evidence="7">ATCC 51144 / DSM 44229 / JCM 9112 / NBRC 15066 / NRRL 15764</strain>
    </source>
</reference>
<dbReference type="PROSITE" id="PS50043">
    <property type="entry name" value="HTH_LUXR_2"/>
    <property type="match status" value="1"/>
</dbReference>
<name>K0K587_SACES</name>
<dbReference type="Pfam" id="PF13191">
    <property type="entry name" value="AAA_16"/>
    <property type="match status" value="1"/>
</dbReference>
<dbReference type="EMBL" id="HE804045">
    <property type="protein sequence ID" value="CCH31693.1"/>
    <property type="molecule type" value="Genomic_DNA"/>
</dbReference>
<feature type="compositionally biased region" description="Pro residues" evidence="4">
    <location>
        <begin position="474"/>
        <end position="486"/>
    </location>
</feature>
<feature type="region of interest" description="Disordered" evidence="4">
    <location>
        <begin position="470"/>
        <end position="494"/>
    </location>
</feature>
<dbReference type="InterPro" id="IPR059106">
    <property type="entry name" value="WHD_MalT"/>
</dbReference>
<dbReference type="AlphaFoldDB" id="K0K587"/>
<dbReference type="GO" id="GO:0006355">
    <property type="term" value="P:regulation of DNA-templated transcription"/>
    <property type="evidence" value="ECO:0007669"/>
    <property type="project" value="InterPro"/>
</dbReference>
<dbReference type="RefSeq" id="WP_015101805.1">
    <property type="nucleotide sequence ID" value="NC_019673.1"/>
</dbReference>
<evidence type="ECO:0000256" key="1">
    <source>
        <dbReference type="ARBA" id="ARBA00023015"/>
    </source>
</evidence>
<accession>K0K587</accession>
<dbReference type="SMART" id="SM00421">
    <property type="entry name" value="HTH_LUXR"/>
    <property type="match status" value="1"/>
</dbReference>
<dbReference type="InterPro" id="IPR027417">
    <property type="entry name" value="P-loop_NTPase"/>
</dbReference>
<dbReference type="Proteomes" id="UP000006281">
    <property type="component" value="Chromosome"/>
</dbReference>
<dbReference type="Gene3D" id="3.40.50.300">
    <property type="entry name" value="P-loop containing nucleotide triphosphate hydrolases"/>
    <property type="match status" value="1"/>
</dbReference>
<organism evidence="6 7">
    <name type="scientific">Saccharothrix espanaensis (strain ATCC 51144 / DSM 44229 / JCM 9112 / NBRC 15066 / NRRL 15764)</name>
    <dbReference type="NCBI Taxonomy" id="1179773"/>
    <lineage>
        <taxon>Bacteria</taxon>
        <taxon>Bacillati</taxon>
        <taxon>Actinomycetota</taxon>
        <taxon>Actinomycetes</taxon>
        <taxon>Pseudonocardiales</taxon>
        <taxon>Pseudonocardiaceae</taxon>
        <taxon>Saccharothrix</taxon>
    </lineage>
</organism>
<keyword evidence="1" id="KW-0805">Transcription regulation</keyword>
<dbReference type="InterPro" id="IPR036388">
    <property type="entry name" value="WH-like_DNA-bd_sf"/>
</dbReference>
<evidence type="ECO:0000256" key="4">
    <source>
        <dbReference type="SAM" id="MobiDB-lite"/>
    </source>
</evidence>
<dbReference type="GO" id="GO:0016887">
    <property type="term" value="F:ATP hydrolysis activity"/>
    <property type="evidence" value="ECO:0007669"/>
    <property type="project" value="InterPro"/>
</dbReference>
<dbReference type="SUPFAM" id="SSF48452">
    <property type="entry name" value="TPR-like"/>
    <property type="match status" value="1"/>
</dbReference>